<comment type="cofactor">
    <cofactor evidence="15">
        <name>Mg(2+)</name>
        <dbReference type="ChEBI" id="CHEBI:18420"/>
    </cofactor>
    <text evidence="15">Binds 2 magnesium ions per tetramer.</text>
</comment>
<evidence type="ECO:0000256" key="7">
    <source>
        <dbReference type="ARBA" id="ARBA00022723"/>
    </source>
</evidence>
<dbReference type="InterPro" id="IPR041616">
    <property type="entry name" value="PheRS_beta_core"/>
</dbReference>
<evidence type="ECO:0000259" key="19">
    <source>
        <dbReference type="PROSITE" id="PS51483"/>
    </source>
</evidence>
<dbReference type="InterPro" id="IPR036690">
    <property type="entry name" value="Fdx_antiC-bd_sf"/>
</dbReference>
<dbReference type="InterPro" id="IPR005121">
    <property type="entry name" value="Fdx_antiC-bd"/>
</dbReference>
<sequence length="807" mass="88818">MRVSYNWLNDYVDLSGVTPEALAEKITKAGIEVEHIHYLGEGIKDVVVGFVKTCGPHPNADKLKLCQVDLGEETVQIVCGAPNVAAGQKVAVAKVGAVLPGNFKIKKAKLRGEVSEGMICSMQELGVEAHLVPKEVANGIYILDEDAAVGANALPYLNLDDAVLELDILPNSAHCLNMIGVAYEVAAILDRDVRLPEPNVEESARLAAEKVSVTVVDQDVVPFYGARVIENVTIGPSPRWMQNRLIAAGIRPISNVVDITNYVLLEYGQPLHAFDYDRFGSEEVVVRRASEGETMTTLDDVHRTLTAEDFFITNGRFPVAIAGVMGGANSEVSDETKTVLLEAAVFDGRAVRRTSARLGLRTDASQRYEKGIDRNRVLPAADRAAAFMTCYAGGQVLKGVVYDGEKEVAARTIEMPWRKINSVLGTDLNEDDILSVLRRLRFEAKIAGDILTVTVPSRRPDVTIPEDLCEEVGRIYGYDYIPATLPEGAGVLGGLTNAQKKRREIEQYMTGAGWFQAVTYSLTTVEKTATIAYVEQANHRPIALSMPMTEERAVLRLSLLPELLEAVKYHVNRQMPDIALFEIGKVFLSHQETLTELPEEKERLTGAITGKKPEDWHHDAPTVDFYTVKGVVEGLFDLFGLSEAVRYHASRRKGMHPGRTADILLNDKAIGFLGQVHPERQKQLDLKDTYVFEIDLSVLLTADLAPISYETLPRFPAITRDIALVVDEGVPAQALFDVIKKTGAPLLKDVKLFDVYKGEHLESGKKSLAFSLTYLDPERTLTDKEVAKVHEQVLAQLEHECGAVLRS</sequence>
<dbReference type="Gene3D" id="3.30.930.10">
    <property type="entry name" value="Bira Bifunctional Protein, Domain 2"/>
    <property type="match status" value="1"/>
</dbReference>
<comment type="subcellular location">
    <subcellularLocation>
        <location evidence="1 15">Cytoplasm</location>
    </subcellularLocation>
</comment>
<evidence type="ECO:0000256" key="16">
    <source>
        <dbReference type="PROSITE-ProRule" id="PRU00209"/>
    </source>
</evidence>
<feature type="domain" description="TRNA-binding" evidence="17">
    <location>
        <begin position="40"/>
        <end position="154"/>
    </location>
</feature>
<dbReference type="PANTHER" id="PTHR10947:SF0">
    <property type="entry name" value="PHENYLALANINE--TRNA LIGASE BETA SUBUNIT"/>
    <property type="match status" value="1"/>
</dbReference>
<evidence type="ECO:0000256" key="12">
    <source>
        <dbReference type="ARBA" id="ARBA00022917"/>
    </source>
</evidence>
<keyword evidence="21" id="KW-1185">Reference proteome</keyword>
<feature type="binding site" evidence="15">
    <location>
        <position position="467"/>
    </location>
    <ligand>
        <name>Mg(2+)</name>
        <dbReference type="ChEBI" id="CHEBI:18420"/>
        <note>shared with alpha subunit</note>
    </ligand>
</feature>
<dbReference type="InterPro" id="IPR045060">
    <property type="entry name" value="Phe-tRNA-ligase_IIc_bsu"/>
</dbReference>
<evidence type="ECO:0000256" key="1">
    <source>
        <dbReference type="ARBA" id="ARBA00004496"/>
    </source>
</evidence>
<dbReference type="SUPFAM" id="SSF55681">
    <property type="entry name" value="Class II aaRS and biotin synthetases"/>
    <property type="match status" value="1"/>
</dbReference>
<accession>A0ABV9GNG5</accession>
<dbReference type="Pfam" id="PF17759">
    <property type="entry name" value="tRNA_synthFbeta"/>
    <property type="match status" value="1"/>
</dbReference>
<protein>
    <recommendedName>
        <fullName evidence="15">Phenylalanine--tRNA ligase beta subunit</fullName>
        <ecNumber evidence="15">6.1.1.20</ecNumber>
    </recommendedName>
    <alternativeName>
        <fullName evidence="15">Phenylalanyl-tRNA synthetase beta subunit</fullName>
        <shortName evidence="15">PheRS</shortName>
    </alternativeName>
</protein>
<comment type="catalytic activity">
    <reaction evidence="14 15">
        <text>tRNA(Phe) + L-phenylalanine + ATP = L-phenylalanyl-tRNA(Phe) + AMP + diphosphate + H(+)</text>
        <dbReference type="Rhea" id="RHEA:19413"/>
        <dbReference type="Rhea" id="RHEA-COMP:9668"/>
        <dbReference type="Rhea" id="RHEA-COMP:9699"/>
        <dbReference type="ChEBI" id="CHEBI:15378"/>
        <dbReference type="ChEBI" id="CHEBI:30616"/>
        <dbReference type="ChEBI" id="CHEBI:33019"/>
        <dbReference type="ChEBI" id="CHEBI:58095"/>
        <dbReference type="ChEBI" id="CHEBI:78442"/>
        <dbReference type="ChEBI" id="CHEBI:78531"/>
        <dbReference type="ChEBI" id="CHEBI:456215"/>
        <dbReference type="EC" id="6.1.1.20"/>
    </reaction>
</comment>
<dbReference type="SUPFAM" id="SSF56037">
    <property type="entry name" value="PheT/TilS domain"/>
    <property type="match status" value="1"/>
</dbReference>
<dbReference type="NCBIfam" id="NF045760">
    <property type="entry name" value="YtpR"/>
    <property type="match status" value="1"/>
</dbReference>
<evidence type="ECO:0000256" key="10">
    <source>
        <dbReference type="ARBA" id="ARBA00022842"/>
    </source>
</evidence>
<dbReference type="InterPro" id="IPR005147">
    <property type="entry name" value="tRNA_synthase_B5-dom"/>
</dbReference>
<feature type="domain" description="FDX-ACB" evidence="18">
    <location>
        <begin position="713"/>
        <end position="806"/>
    </location>
</feature>
<dbReference type="HAMAP" id="MF_00283">
    <property type="entry name" value="Phe_tRNA_synth_beta1"/>
    <property type="match status" value="1"/>
</dbReference>
<keyword evidence="13 15" id="KW-0030">Aminoacyl-tRNA synthetase</keyword>
<dbReference type="Pfam" id="PF03147">
    <property type="entry name" value="FDX-ACB"/>
    <property type="match status" value="1"/>
</dbReference>
<dbReference type="SUPFAM" id="SSF50249">
    <property type="entry name" value="Nucleic acid-binding proteins"/>
    <property type="match status" value="1"/>
</dbReference>
<dbReference type="NCBIfam" id="TIGR00472">
    <property type="entry name" value="pheT_bact"/>
    <property type="match status" value="1"/>
</dbReference>
<dbReference type="GO" id="GO:0004826">
    <property type="term" value="F:phenylalanine-tRNA ligase activity"/>
    <property type="evidence" value="ECO:0007669"/>
    <property type="project" value="UniProtKB-EC"/>
</dbReference>
<dbReference type="PROSITE" id="PS50886">
    <property type="entry name" value="TRBD"/>
    <property type="match status" value="1"/>
</dbReference>
<evidence type="ECO:0000256" key="15">
    <source>
        <dbReference type="HAMAP-Rule" id="MF_00283"/>
    </source>
</evidence>
<keyword evidence="9 15" id="KW-0067">ATP-binding</keyword>
<feature type="binding site" evidence="15">
    <location>
        <position position="461"/>
    </location>
    <ligand>
        <name>Mg(2+)</name>
        <dbReference type="ChEBI" id="CHEBI:18420"/>
        <note>shared with alpha subunit</note>
    </ligand>
</feature>
<dbReference type="Gene3D" id="3.30.70.380">
    <property type="entry name" value="Ferrodoxin-fold anticodon-binding domain"/>
    <property type="match status" value="1"/>
</dbReference>
<evidence type="ECO:0000256" key="5">
    <source>
        <dbReference type="ARBA" id="ARBA00022555"/>
    </source>
</evidence>
<dbReference type="SUPFAM" id="SSF54991">
    <property type="entry name" value="Anticodon-binding domain of PheRS"/>
    <property type="match status" value="1"/>
</dbReference>
<dbReference type="RefSeq" id="WP_376845200.1">
    <property type="nucleotide sequence ID" value="NZ_JBHSFW010000001.1"/>
</dbReference>
<feature type="binding site" evidence="15">
    <location>
        <position position="470"/>
    </location>
    <ligand>
        <name>Mg(2+)</name>
        <dbReference type="ChEBI" id="CHEBI:18420"/>
        <note>shared with alpha subunit</note>
    </ligand>
</feature>
<dbReference type="EC" id="6.1.1.20" evidence="15"/>
<dbReference type="CDD" id="cd02796">
    <property type="entry name" value="tRNA_bind_bactPheRS"/>
    <property type="match status" value="1"/>
</dbReference>
<dbReference type="SUPFAM" id="SSF46955">
    <property type="entry name" value="Putative DNA-binding domain"/>
    <property type="match status" value="1"/>
</dbReference>
<evidence type="ECO:0000256" key="9">
    <source>
        <dbReference type="ARBA" id="ARBA00022840"/>
    </source>
</evidence>
<dbReference type="Gene3D" id="3.30.56.10">
    <property type="match status" value="2"/>
</dbReference>
<dbReference type="Gene3D" id="2.40.50.140">
    <property type="entry name" value="Nucleic acid-binding proteins"/>
    <property type="match status" value="1"/>
</dbReference>
<dbReference type="InterPro" id="IPR012340">
    <property type="entry name" value="NA-bd_OB-fold"/>
</dbReference>
<evidence type="ECO:0000313" key="21">
    <source>
        <dbReference type="Proteomes" id="UP001596022"/>
    </source>
</evidence>
<dbReference type="InterPro" id="IPR004532">
    <property type="entry name" value="Phe-tRNA-ligase_IIc_bsu_bact"/>
</dbReference>
<evidence type="ECO:0000256" key="8">
    <source>
        <dbReference type="ARBA" id="ARBA00022741"/>
    </source>
</evidence>
<feature type="binding site" evidence="15">
    <location>
        <position position="471"/>
    </location>
    <ligand>
        <name>Mg(2+)</name>
        <dbReference type="ChEBI" id="CHEBI:18420"/>
        <note>shared with alpha subunit</note>
    </ligand>
</feature>
<evidence type="ECO:0000256" key="3">
    <source>
        <dbReference type="ARBA" id="ARBA00011209"/>
    </source>
</evidence>
<dbReference type="InterPro" id="IPR009061">
    <property type="entry name" value="DNA-bd_dom_put_sf"/>
</dbReference>
<reference evidence="21" key="1">
    <citation type="journal article" date="2019" name="Int. J. Syst. Evol. Microbiol.">
        <title>The Global Catalogue of Microorganisms (GCM) 10K type strain sequencing project: providing services to taxonomists for standard genome sequencing and annotation.</title>
        <authorList>
            <consortium name="The Broad Institute Genomics Platform"/>
            <consortium name="The Broad Institute Genome Sequencing Center for Infectious Disease"/>
            <person name="Wu L."/>
            <person name="Ma J."/>
        </authorList>
    </citation>
    <scope>NUCLEOTIDE SEQUENCE [LARGE SCALE GENOMIC DNA]</scope>
    <source>
        <strain evidence="21">CGMCC 1.16306</strain>
    </source>
</reference>
<evidence type="ECO:0000256" key="14">
    <source>
        <dbReference type="ARBA" id="ARBA00049255"/>
    </source>
</evidence>
<dbReference type="SMART" id="SM00874">
    <property type="entry name" value="B5"/>
    <property type="match status" value="1"/>
</dbReference>
<dbReference type="Pfam" id="PF03484">
    <property type="entry name" value="B5"/>
    <property type="match status" value="1"/>
</dbReference>
<evidence type="ECO:0000259" key="17">
    <source>
        <dbReference type="PROSITE" id="PS50886"/>
    </source>
</evidence>
<evidence type="ECO:0000256" key="4">
    <source>
        <dbReference type="ARBA" id="ARBA00022490"/>
    </source>
</evidence>
<dbReference type="InterPro" id="IPR002547">
    <property type="entry name" value="tRNA-bd_dom"/>
</dbReference>
<dbReference type="Pfam" id="PF03483">
    <property type="entry name" value="B3_4"/>
    <property type="match status" value="1"/>
</dbReference>
<name>A0ABV9GNG5_9BACL</name>
<keyword evidence="6 15" id="KW-0436">Ligase</keyword>
<gene>
    <name evidence="15 20" type="primary">pheT</name>
    <name evidence="20" type="ORF">ACFO4N_05595</name>
</gene>
<keyword evidence="12 15" id="KW-0648">Protein biosynthesis</keyword>
<dbReference type="SMART" id="SM00896">
    <property type="entry name" value="FDX-ACB"/>
    <property type="match status" value="1"/>
</dbReference>
<dbReference type="SMART" id="SM00873">
    <property type="entry name" value="B3_4"/>
    <property type="match status" value="1"/>
</dbReference>
<evidence type="ECO:0000256" key="13">
    <source>
        <dbReference type="ARBA" id="ARBA00023146"/>
    </source>
</evidence>
<dbReference type="InterPro" id="IPR005146">
    <property type="entry name" value="B3/B4_tRNA-bd"/>
</dbReference>
<keyword evidence="5 16" id="KW-0820">tRNA-binding</keyword>
<dbReference type="Gene3D" id="3.50.40.10">
    <property type="entry name" value="Phenylalanyl-trna Synthetase, Chain B, domain 3"/>
    <property type="match status" value="1"/>
</dbReference>
<dbReference type="InterPro" id="IPR033714">
    <property type="entry name" value="tRNA_bind_bactPheRS"/>
</dbReference>
<keyword evidence="10 15" id="KW-0460">Magnesium</keyword>
<evidence type="ECO:0000313" key="20">
    <source>
        <dbReference type="EMBL" id="MFC4618200.1"/>
    </source>
</evidence>
<dbReference type="InterPro" id="IPR045864">
    <property type="entry name" value="aa-tRNA-synth_II/BPL/LPL"/>
</dbReference>
<evidence type="ECO:0000256" key="11">
    <source>
        <dbReference type="ARBA" id="ARBA00022884"/>
    </source>
</evidence>
<dbReference type="Proteomes" id="UP001596022">
    <property type="component" value="Unassembled WGS sequence"/>
</dbReference>
<comment type="caution">
    <text evidence="20">The sequence shown here is derived from an EMBL/GenBank/DDBJ whole genome shotgun (WGS) entry which is preliminary data.</text>
</comment>
<keyword evidence="4 15" id="KW-0963">Cytoplasm</keyword>
<evidence type="ECO:0000259" key="18">
    <source>
        <dbReference type="PROSITE" id="PS51447"/>
    </source>
</evidence>
<dbReference type="PANTHER" id="PTHR10947">
    <property type="entry name" value="PHENYLALANYL-TRNA SYNTHETASE BETA CHAIN AND LEUCINE-RICH REPEAT-CONTAINING PROTEIN 47"/>
    <property type="match status" value="1"/>
</dbReference>
<proteinExistence type="inferred from homology"/>
<keyword evidence="7 15" id="KW-0479">Metal-binding</keyword>
<dbReference type="PROSITE" id="PS51447">
    <property type="entry name" value="FDX_ACB"/>
    <property type="match status" value="1"/>
</dbReference>
<comment type="similarity">
    <text evidence="2 15">Belongs to the phenylalanyl-tRNA synthetase beta subunit family. Type 1 subfamily.</text>
</comment>
<dbReference type="InterPro" id="IPR020825">
    <property type="entry name" value="Phe-tRNA_synthase-like_B3/B4"/>
</dbReference>
<evidence type="ECO:0000256" key="6">
    <source>
        <dbReference type="ARBA" id="ARBA00022598"/>
    </source>
</evidence>
<keyword evidence="11 16" id="KW-0694">RNA-binding</keyword>
<dbReference type="PROSITE" id="PS51483">
    <property type="entry name" value="B5"/>
    <property type="match status" value="1"/>
</dbReference>
<feature type="domain" description="B5" evidence="19">
    <location>
        <begin position="408"/>
        <end position="483"/>
    </location>
</feature>
<organism evidence="20 21">
    <name type="scientific">Camelliibacillus cellulosilyticus</name>
    <dbReference type="NCBI Taxonomy" id="2174486"/>
    <lineage>
        <taxon>Bacteria</taxon>
        <taxon>Bacillati</taxon>
        <taxon>Bacillota</taxon>
        <taxon>Bacilli</taxon>
        <taxon>Bacillales</taxon>
        <taxon>Sporolactobacillaceae</taxon>
        <taxon>Camelliibacillus</taxon>
    </lineage>
</organism>
<evidence type="ECO:0000256" key="2">
    <source>
        <dbReference type="ARBA" id="ARBA00008653"/>
    </source>
</evidence>
<keyword evidence="8 15" id="KW-0547">Nucleotide-binding</keyword>
<dbReference type="EMBL" id="JBHSFW010000001">
    <property type="protein sequence ID" value="MFC4618200.1"/>
    <property type="molecule type" value="Genomic_DNA"/>
</dbReference>
<comment type="subunit">
    <text evidence="3 15">Tetramer of two alpha and two beta subunits.</text>
</comment>
<dbReference type="CDD" id="cd00769">
    <property type="entry name" value="PheRS_beta_core"/>
    <property type="match status" value="1"/>
</dbReference>
<dbReference type="Pfam" id="PF01588">
    <property type="entry name" value="tRNA_bind"/>
    <property type="match status" value="1"/>
</dbReference>